<protein>
    <submittedName>
        <fullName evidence="1">Uncharacterized protein</fullName>
    </submittedName>
</protein>
<keyword evidence="2" id="KW-1185">Reference proteome</keyword>
<organism evidence="1 2">
    <name type="scientific">Phaeosphaeria nodorum (strain SN15 / ATCC MYA-4574 / FGSC 10173)</name>
    <name type="common">Glume blotch fungus</name>
    <name type="synonym">Parastagonospora nodorum</name>
    <dbReference type="NCBI Taxonomy" id="321614"/>
    <lineage>
        <taxon>Eukaryota</taxon>
        <taxon>Fungi</taxon>
        <taxon>Dikarya</taxon>
        <taxon>Ascomycota</taxon>
        <taxon>Pezizomycotina</taxon>
        <taxon>Dothideomycetes</taxon>
        <taxon>Pleosporomycetidae</taxon>
        <taxon>Pleosporales</taxon>
        <taxon>Pleosporineae</taxon>
        <taxon>Phaeosphaeriaceae</taxon>
        <taxon>Parastagonospora</taxon>
    </lineage>
</organism>
<dbReference type="AlphaFoldDB" id="A0A7U2I6U4"/>
<gene>
    <name evidence="1" type="ORF">JI435_138670</name>
</gene>
<reference evidence="2" key="1">
    <citation type="journal article" date="2021" name="BMC Genomics">
        <title>Chromosome-level genome assembly and manually-curated proteome of model necrotroph Parastagonospora nodorum Sn15 reveals a genome-wide trove of candidate effector homologs, and redundancy of virulence-related functions within an accessory chromosome.</title>
        <authorList>
            <person name="Bertazzoni S."/>
            <person name="Jones D.A.B."/>
            <person name="Phan H.T."/>
            <person name="Tan K.-C."/>
            <person name="Hane J.K."/>
        </authorList>
    </citation>
    <scope>NUCLEOTIDE SEQUENCE [LARGE SCALE GENOMIC DNA]</scope>
    <source>
        <strain evidence="2">SN15 / ATCC MYA-4574 / FGSC 10173)</strain>
    </source>
</reference>
<accession>A0A7U2I6U4</accession>
<name>A0A7U2I6U4_PHANO</name>
<evidence type="ECO:0000313" key="1">
    <source>
        <dbReference type="EMBL" id="QRD04010.1"/>
    </source>
</evidence>
<dbReference type="VEuPathDB" id="FungiDB:JI435_138670"/>
<evidence type="ECO:0000313" key="2">
    <source>
        <dbReference type="Proteomes" id="UP000663193"/>
    </source>
</evidence>
<dbReference type="EMBL" id="CP069038">
    <property type="protein sequence ID" value="QRD04010.1"/>
    <property type="molecule type" value="Genomic_DNA"/>
</dbReference>
<proteinExistence type="predicted"/>
<sequence length="130" mass="14301">MLQSRFNTTFASHPNSDIPAAGCFTTSPVRTIRACSDPNQATSTALPTLAAQEIYPSALRRCVLHFYAPPGTNRKVLESFSPLSSFEQTASAARRSRWEWPTVVPPLVLPKFVSSRHSSKAMSKLSRHPS</sequence>
<dbReference type="Proteomes" id="UP000663193">
    <property type="component" value="Chromosome 16"/>
</dbReference>